<sequence length="63" mass="7579">MGDVKLDSIKGMLSVFSKNEDVVTDNVDQYNKELQEAEKDYEQEEYIDHDEFMKQIKAWYIRE</sequence>
<name>A0A173MAM6_9BACT</name>
<gene>
    <name evidence="2" type="ORF">SAMN05421788_11919</name>
</gene>
<dbReference type="Proteomes" id="UP000186917">
    <property type="component" value="Unassembled WGS sequence"/>
</dbReference>
<accession>A0A173MAM6</accession>
<reference evidence="3" key="1">
    <citation type="submission" date="2017-01" db="EMBL/GenBank/DDBJ databases">
        <authorList>
            <person name="Varghese N."/>
            <person name="Submissions S."/>
        </authorList>
    </citation>
    <scope>NUCLEOTIDE SEQUENCE [LARGE SCALE GENOMIC DNA]</scope>
    <source>
        <strain evidence="3">DSM 21054</strain>
    </source>
</reference>
<protein>
    <submittedName>
        <fullName evidence="2">Uncharacterized protein</fullName>
    </submittedName>
</protein>
<feature type="coiled-coil region" evidence="1">
    <location>
        <begin position="20"/>
        <end position="47"/>
    </location>
</feature>
<keyword evidence="3" id="KW-1185">Reference proteome</keyword>
<proteinExistence type="predicted"/>
<dbReference type="EMBL" id="FTOR01000019">
    <property type="protein sequence ID" value="SIT34788.1"/>
    <property type="molecule type" value="Genomic_DNA"/>
</dbReference>
<evidence type="ECO:0000313" key="2">
    <source>
        <dbReference type="EMBL" id="SIT34788.1"/>
    </source>
</evidence>
<evidence type="ECO:0000313" key="3">
    <source>
        <dbReference type="Proteomes" id="UP000186917"/>
    </source>
</evidence>
<evidence type="ECO:0000256" key="1">
    <source>
        <dbReference type="SAM" id="Coils"/>
    </source>
</evidence>
<dbReference type="RefSeq" id="WP_076383017.1">
    <property type="nucleotide sequence ID" value="NZ_AP017422.1"/>
</dbReference>
<dbReference type="KEGG" id="fln:FLA_0562"/>
<dbReference type="AlphaFoldDB" id="A0A173MAM6"/>
<dbReference type="STRING" id="477680.SAMN05421788_11919"/>
<keyword evidence="1" id="KW-0175">Coiled coil</keyword>
<organism evidence="2 3">
    <name type="scientific">Filimonas lacunae</name>
    <dbReference type="NCBI Taxonomy" id="477680"/>
    <lineage>
        <taxon>Bacteria</taxon>
        <taxon>Pseudomonadati</taxon>
        <taxon>Bacteroidota</taxon>
        <taxon>Chitinophagia</taxon>
        <taxon>Chitinophagales</taxon>
        <taxon>Chitinophagaceae</taxon>
        <taxon>Filimonas</taxon>
    </lineage>
</organism>